<sequence length="440" mass="49045">MKIRTLLLFMLSLALSGHLKAQEKTPLGLREAIRLALTHGDDAKIAEEKVNTAESQLQVTKNEQYPELGLSGQYQYLTKPNVQSALLGGGSDNGEEGGSGFPDIHQLLLGQVNASVPVFSGFRLRNLVNAGENRLEAARLNAVSDKEQLALQTVMDYINLYKARQTVSLVKENLKSAQQRVKDFSAMEENGLLARNDLLKAKLQESNVRVTLEESIKNERILNYRLATLLKLPEGTAIETTAEELDIVPVGDADGVAVSRSDLEALRYQEKAAEDEIKVAQSKFFPSVNLIGGYVALDVPKAITVTNAMNFGVGLSYNLSDIFKSKSDVKLARSKATELQYTLDKYTDQVNIQVRNALEDYRLALKKYDVYTESREQAIENYRIVKDKYDNGLVDTNDLLEADVEQLQARINLAYSRADITQKYYEFLTAQGTLTNYITK</sequence>
<evidence type="ECO:0000256" key="6">
    <source>
        <dbReference type="ARBA" id="ARBA00023136"/>
    </source>
</evidence>
<feature type="signal peptide" evidence="8">
    <location>
        <begin position="1"/>
        <end position="21"/>
    </location>
</feature>
<evidence type="ECO:0000256" key="1">
    <source>
        <dbReference type="ARBA" id="ARBA00004442"/>
    </source>
</evidence>
<proteinExistence type="inferred from homology"/>
<protein>
    <submittedName>
        <fullName evidence="9">Outer membrane protein TolC</fullName>
    </submittedName>
</protein>
<dbReference type="Pfam" id="PF02321">
    <property type="entry name" value="OEP"/>
    <property type="match status" value="2"/>
</dbReference>
<dbReference type="GO" id="GO:0015288">
    <property type="term" value="F:porin activity"/>
    <property type="evidence" value="ECO:0007669"/>
    <property type="project" value="TreeGrafter"/>
</dbReference>
<dbReference type="GO" id="GO:1990281">
    <property type="term" value="C:efflux pump complex"/>
    <property type="evidence" value="ECO:0007669"/>
    <property type="project" value="TreeGrafter"/>
</dbReference>
<name>A0A1K1LQA6_9FLAO</name>
<dbReference type="SUPFAM" id="SSF56954">
    <property type="entry name" value="Outer membrane efflux proteins (OEP)"/>
    <property type="match status" value="1"/>
</dbReference>
<evidence type="ECO:0000256" key="3">
    <source>
        <dbReference type="ARBA" id="ARBA00022448"/>
    </source>
</evidence>
<gene>
    <name evidence="9" type="ORF">SAMN02927921_00170</name>
</gene>
<dbReference type="GO" id="GO:0009279">
    <property type="term" value="C:cell outer membrane"/>
    <property type="evidence" value="ECO:0007669"/>
    <property type="project" value="UniProtKB-SubCell"/>
</dbReference>
<evidence type="ECO:0000256" key="7">
    <source>
        <dbReference type="ARBA" id="ARBA00023237"/>
    </source>
</evidence>
<keyword evidence="6" id="KW-0472">Membrane</keyword>
<dbReference type="OrthoDB" id="680214at2"/>
<feature type="chain" id="PRO_5012250292" evidence="8">
    <location>
        <begin position="22"/>
        <end position="440"/>
    </location>
</feature>
<keyword evidence="8" id="KW-0732">Signal</keyword>
<organism evidence="9 10">
    <name type="scientific">Sinomicrobium oceani</name>
    <dbReference type="NCBI Taxonomy" id="1150368"/>
    <lineage>
        <taxon>Bacteria</taxon>
        <taxon>Pseudomonadati</taxon>
        <taxon>Bacteroidota</taxon>
        <taxon>Flavobacteriia</taxon>
        <taxon>Flavobacteriales</taxon>
        <taxon>Flavobacteriaceae</taxon>
        <taxon>Sinomicrobium</taxon>
    </lineage>
</organism>
<dbReference type="PANTHER" id="PTHR30026">
    <property type="entry name" value="OUTER MEMBRANE PROTEIN TOLC"/>
    <property type="match status" value="1"/>
</dbReference>
<dbReference type="Gene3D" id="1.20.1600.10">
    <property type="entry name" value="Outer membrane efflux proteins (OEP)"/>
    <property type="match status" value="1"/>
</dbReference>
<reference evidence="9 10" key="1">
    <citation type="submission" date="2016-11" db="EMBL/GenBank/DDBJ databases">
        <authorList>
            <person name="Jaros S."/>
            <person name="Januszkiewicz K."/>
            <person name="Wedrychowicz H."/>
        </authorList>
    </citation>
    <scope>NUCLEOTIDE SEQUENCE [LARGE SCALE GENOMIC DNA]</scope>
    <source>
        <strain evidence="9 10">CGMCC 1.12145</strain>
    </source>
</reference>
<dbReference type="GO" id="GO:0015562">
    <property type="term" value="F:efflux transmembrane transporter activity"/>
    <property type="evidence" value="ECO:0007669"/>
    <property type="project" value="InterPro"/>
</dbReference>
<comment type="subcellular location">
    <subcellularLocation>
        <location evidence="1">Cell outer membrane</location>
    </subcellularLocation>
</comment>
<dbReference type="EMBL" id="FPJE01000001">
    <property type="protein sequence ID" value="SFW13066.1"/>
    <property type="molecule type" value="Genomic_DNA"/>
</dbReference>
<evidence type="ECO:0000313" key="10">
    <source>
        <dbReference type="Proteomes" id="UP000182248"/>
    </source>
</evidence>
<evidence type="ECO:0000313" key="9">
    <source>
        <dbReference type="EMBL" id="SFW13066.1"/>
    </source>
</evidence>
<evidence type="ECO:0000256" key="8">
    <source>
        <dbReference type="SAM" id="SignalP"/>
    </source>
</evidence>
<keyword evidence="4" id="KW-1134">Transmembrane beta strand</keyword>
<dbReference type="RefSeq" id="WP_072315407.1">
    <property type="nucleotide sequence ID" value="NZ_FPJE01000001.1"/>
</dbReference>
<dbReference type="STRING" id="1150368.SAMN02927921_00170"/>
<evidence type="ECO:0000256" key="5">
    <source>
        <dbReference type="ARBA" id="ARBA00022692"/>
    </source>
</evidence>
<dbReference type="InterPro" id="IPR051906">
    <property type="entry name" value="TolC-like"/>
</dbReference>
<comment type="similarity">
    <text evidence="2">Belongs to the outer membrane factor (OMF) (TC 1.B.17) family.</text>
</comment>
<dbReference type="PANTHER" id="PTHR30026:SF20">
    <property type="entry name" value="OUTER MEMBRANE PROTEIN TOLC"/>
    <property type="match status" value="1"/>
</dbReference>
<dbReference type="InterPro" id="IPR003423">
    <property type="entry name" value="OMP_efflux"/>
</dbReference>
<dbReference type="Proteomes" id="UP000182248">
    <property type="component" value="Unassembled WGS sequence"/>
</dbReference>
<accession>A0A1K1LQA6</accession>
<keyword evidence="5" id="KW-0812">Transmembrane</keyword>
<evidence type="ECO:0000256" key="2">
    <source>
        <dbReference type="ARBA" id="ARBA00007613"/>
    </source>
</evidence>
<dbReference type="AlphaFoldDB" id="A0A1K1LQA6"/>
<keyword evidence="10" id="KW-1185">Reference proteome</keyword>
<evidence type="ECO:0000256" key="4">
    <source>
        <dbReference type="ARBA" id="ARBA00022452"/>
    </source>
</evidence>
<keyword evidence="3" id="KW-0813">Transport</keyword>
<keyword evidence="7" id="KW-0998">Cell outer membrane</keyword>